<evidence type="ECO:0000313" key="7">
    <source>
        <dbReference type="EMBL" id="AFD29624.1"/>
    </source>
</evidence>
<dbReference type="GO" id="GO:0008270">
    <property type="term" value="F:zinc ion binding"/>
    <property type="evidence" value="ECO:0007669"/>
    <property type="project" value="UniProtKB-KW"/>
</dbReference>
<evidence type="ECO:0000256" key="3">
    <source>
        <dbReference type="ARBA" id="ARBA00022833"/>
    </source>
</evidence>
<evidence type="ECO:0000256" key="4">
    <source>
        <dbReference type="PROSITE-ProRule" id="PRU00042"/>
    </source>
</evidence>
<dbReference type="EMBL" id="JQ425156">
    <property type="protein sequence ID" value="AFD29624.1"/>
    <property type="molecule type" value="mRNA"/>
</dbReference>
<feature type="domain" description="C2H2-type" evidence="6">
    <location>
        <begin position="182"/>
        <end position="209"/>
    </location>
</feature>
<reference evidence="7" key="1">
    <citation type="journal article" date="2012" name="Cell Stem Cell">
        <title>Genetic Regulators of a Pluripotent Adult Stem Cell System in Planarians Identified by RNAi and Clonal Analysis.</title>
        <authorList>
            <person name="Wagner D.E."/>
            <person name="Ho J.J."/>
            <person name="Reddien P.W."/>
        </authorList>
    </citation>
    <scope>NUCLEOTIDE SEQUENCE</scope>
    <source>
        <strain evidence="7">CIW4</strain>
    </source>
</reference>
<evidence type="ECO:0000256" key="5">
    <source>
        <dbReference type="SAM" id="MobiDB-lite"/>
    </source>
</evidence>
<dbReference type="Pfam" id="PF00096">
    <property type="entry name" value="zf-C2H2"/>
    <property type="match status" value="2"/>
</dbReference>
<evidence type="ECO:0000256" key="1">
    <source>
        <dbReference type="ARBA" id="ARBA00022723"/>
    </source>
</evidence>
<feature type="domain" description="C2H2-type" evidence="6">
    <location>
        <begin position="210"/>
        <end position="237"/>
    </location>
</feature>
<keyword evidence="2 4" id="KW-0863">Zinc-finger</keyword>
<protein>
    <submittedName>
        <fullName evidence="7">EGR-1</fullName>
    </submittedName>
</protein>
<sequence length="389" mass="44919">MILDETANDDPTDYVHNSSHNSSFEVHSKQFENLLSIPAYNDHCGFIQNMEFNGGGYQYSSNNGNYSLLQQLNSDHSNDLLQMLQNDPFISTDCRFITDSQSQYFHPYQQYMCRIANNNFHNVNNYAIYDNSKLKPIPLDSSQISNQTNIKLEPLHDPISTISREEKSKSGKSNQLPPDKSFTCSNCPSRFTRKDELRRHEKIHTGIKTLCCPYCDKTFIRSDHRRTHIRTHTGEKPYSCEICCKCFARSDERTRHTRIHSKDPVRKRKKPNANNNTSNNDYTKSAIIDLDSLKSNLPLVQNKEPFVESYYQIHPEIFIRESLKDPSRYNPAFDNNSLIRNKDATTKSKAFIKIEPHINDAISDMTANIAKYYHFSDKSSSPSTEISID</sequence>
<dbReference type="PANTHER" id="PTHR23235:SF60">
    <property type="entry name" value="STRIPE, ISOFORM D"/>
    <property type="match status" value="1"/>
</dbReference>
<dbReference type="SUPFAM" id="SSF57667">
    <property type="entry name" value="beta-beta-alpha zinc fingers"/>
    <property type="match status" value="2"/>
</dbReference>
<feature type="region of interest" description="Disordered" evidence="5">
    <location>
        <begin position="255"/>
        <end position="281"/>
    </location>
</feature>
<evidence type="ECO:0000256" key="2">
    <source>
        <dbReference type="ARBA" id="ARBA00022771"/>
    </source>
</evidence>
<proteinExistence type="evidence at transcript level"/>
<dbReference type="InterPro" id="IPR036236">
    <property type="entry name" value="Znf_C2H2_sf"/>
</dbReference>
<dbReference type="PROSITE" id="PS00028">
    <property type="entry name" value="ZINC_FINGER_C2H2_1"/>
    <property type="match status" value="3"/>
</dbReference>
<dbReference type="GO" id="GO:0000978">
    <property type="term" value="F:RNA polymerase II cis-regulatory region sequence-specific DNA binding"/>
    <property type="evidence" value="ECO:0007669"/>
    <property type="project" value="TreeGrafter"/>
</dbReference>
<dbReference type="OrthoDB" id="3437960at2759"/>
<name>H9CXV3_SCHMD</name>
<feature type="domain" description="C2H2-type" evidence="6">
    <location>
        <begin position="238"/>
        <end position="265"/>
    </location>
</feature>
<dbReference type="Gene3D" id="3.30.160.60">
    <property type="entry name" value="Classic Zinc Finger"/>
    <property type="match status" value="3"/>
</dbReference>
<dbReference type="PROSITE" id="PS50157">
    <property type="entry name" value="ZINC_FINGER_C2H2_2"/>
    <property type="match status" value="3"/>
</dbReference>
<organism evidence="7">
    <name type="scientific">Schmidtea mediterranea</name>
    <name type="common">Freshwater planarian flatworm</name>
    <dbReference type="NCBI Taxonomy" id="79327"/>
    <lineage>
        <taxon>Eukaryota</taxon>
        <taxon>Metazoa</taxon>
        <taxon>Spiralia</taxon>
        <taxon>Lophotrochozoa</taxon>
        <taxon>Platyhelminthes</taxon>
        <taxon>Rhabditophora</taxon>
        <taxon>Seriata</taxon>
        <taxon>Tricladida</taxon>
        <taxon>Continenticola</taxon>
        <taxon>Geoplanoidea</taxon>
        <taxon>Dugesiidae</taxon>
        <taxon>Schmidtea</taxon>
    </lineage>
</organism>
<dbReference type="GO" id="GO:0000981">
    <property type="term" value="F:DNA-binding transcription factor activity, RNA polymerase II-specific"/>
    <property type="evidence" value="ECO:0007669"/>
    <property type="project" value="TreeGrafter"/>
</dbReference>
<feature type="compositionally biased region" description="Basic and acidic residues" evidence="5">
    <location>
        <begin position="255"/>
        <end position="264"/>
    </location>
</feature>
<accession>H9CXV3</accession>
<dbReference type="FunFam" id="3.30.160.60:FF:000515">
    <property type="entry name" value="early growth response protein 4"/>
    <property type="match status" value="1"/>
</dbReference>
<dbReference type="AlphaFoldDB" id="H9CXV3"/>
<dbReference type="PANTHER" id="PTHR23235">
    <property type="entry name" value="KRUEPPEL-LIKE TRANSCRIPTION FACTOR"/>
    <property type="match status" value="1"/>
</dbReference>
<keyword evidence="1" id="KW-0479">Metal-binding</keyword>
<evidence type="ECO:0000259" key="6">
    <source>
        <dbReference type="PROSITE" id="PS50157"/>
    </source>
</evidence>
<dbReference type="SMART" id="SM00355">
    <property type="entry name" value="ZnF_C2H2"/>
    <property type="match status" value="3"/>
</dbReference>
<keyword evidence="3" id="KW-0862">Zinc</keyword>
<dbReference type="InterPro" id="IPR013087">
    <property type="entry name" value="Znf_C2H2_type"/>
</dbReference>